<organism evidence="4 5">
    <name type="scientific">Nocardioides dubius</name>
    <dbReference type="NCBI Taxonomy" id="317019"/>
    <lineage>
        <taxon>Bacteria</taxon>
        <taxon>Bacillati</taxon>
        <taxon>Actinomycetota</taxon>
        <taxon>Actinomycetes</taxon>
        <taxon>Propionibacteriales</taxon>
        <taxon>Nocardioidaceae</taxon>
        <taxon>Nocardioides</taxon>
    </lineage>
</organism>
<proteinExistence type="predicted"/>
<accession>A0ABP4EPQ7</accession>
<dbReference type="InterPro" id="IPR016181">
    <property type="entry name" value="Acyl_CoA_acyltransferase"/>
</dbReference>
<dbReference type="RefSeq" id="WP_343996834.1">
    <property type="nucleotide sequence ID" value="NZ_BAAALG010000017.1"/>
</dbReference>
<gene>
    <name evidence="4" type="ORF">GCM10009668_41470</name>
</gene>
<keyword evidence="5" id="KW-1185">Reference proteome</keyword>
<dbReference type="CDD" id="cd04301">
    <property type="entry name" value="NAT_SF"/>
    <property type="match status" value="1"/>
</dbReference>
<evidence type="ECO:0000256" key="1">
    <source>
        <dbReference type="ARBA" id="ARBA00022679"/>
    </source>
</evidence>
<evidence type="ECO:0000313" key="5">
    <source>
        <dbReference type="Proteomes" id="UP001501581"/>
    </source>
</evidence>
<dbReference type="PANTHER" id="PTHR43877">
    <property type="entry name" value="AMINOALKYLPHOSPHONATE N-ACETYLTRANSFERASE-RELATED-RELATED"/>
    <property type="match status" value="1"/>
</dbReference>
<evidence type="ECO:0000313" key="4">
    <source>
        <dbReference type="EMBL" id="GAA1114611.1"/>
    </source>
</evidence>
<reference evidence="5" key="1">
    <citation type="journal article" date="2019" name="Int. J. Syst. Evol. Microbiol.">
        <title>The Global Catalogue of Microorganisms (GCM) 10K type strain sequencing project: providing services to taxonomists for standard genome sequencing and annotation.</title>
        <authorList>
            <consortium name="The Broad Institute Genomics Platform"/>
            <consortium name="The Broad Institute Genome Sequencing Center for Infectious Disease"/>
            <person name="Wu L."/>
            <person name="Ma J."/>
        </authorList>
    </citation>
    <scope>NUCLEOTIDE SEQUENCE [LARGE SCALE GENOMIC DNA]</scope>
    <source>
        <strain evidence="5">JCM 13008</strain>
    </source>
</reference>
<comment type="caution">
    <text evidence="4">The sequence shown here is derived from an EMBL/GenBank/DDBJ whole genome shotgun (WGS) entry which is preliminary data.</text>
</comment>
<name>A0ABP4EPQ7_9ACTN</name>
<keyword evidence="1" id="KW-0808">Transferase</keyword>
<dbReference type="Proteomes" id="UP001501581">
    <property type="component" value="Unassembled WGS sequence"/>
</dbReference>
<dbReference type="InterPro" id="IPR000182">
    <property type="entry name" value="GNAT_dom"/>
</dbReference>
<sequence>MSEQSQPGEFAVRRVGFADADAQRLIAQVQAEYTERYGSPDEAPIDAADFEAPDGSFYLGLLDGVPVATGAWRRSRISALGSANSVEIKRMYVVPAARRRGLSRRMLAHLEQSALAAGAEVMVLETGTRQPEAIALYLASGYVEVPGFGHYADSPLSRCFAKRV</sequence>
<dbReference type="PANTHER" id="PTHR43877:SF2">
    <property type="entry name" value="AMINOALKYLPHOSPHONATE N-ACETYLTRANSFERASE-RELATED"/>
    <property type="match status" value="1"/>
</dbReference>
<dbReference type="EMBL" id="BAAALG010000017">
    <property type="protein sequence ID" value="GAA1114611.1"/>
    <property type="molecule type" value="Genomic_DNA"/>
</dbReference>
<evidence type="ECO:0000256" key="2">
    <source>
        <dbReference type="ARBA" id="ARBA00023315"/>
    </source>
</evidence>
<keyword evidence="2" id="KW-0012">Acyltransferase</keyword>
<dbReference type="PROSITE" id="PS51186">
    <property type="entry name" value="GNAT"/>
    <property type="match status" value="1"/>
</dbReference>
<dbReference type="Gene3D" id="3.40.630.30">
    <property type="match status" value="1"/>
</dbReference>
<dbReference type="InterPro" id="IPR050832">
    <property type="entry name" value="Bact_Acetyltransf"/>
</dbReference>
<evidence type="ECO:0000259" key="3">
    <source>
        <dbReference type="PROSITE" id="PS51186"/>
    </source>
</evidence>
<dbReference type="SUPFAM" id="SSF55729">
    <property type="entry name" value="Acyl-CoA N-acyltransferases (Nat)"/>
    <property type="match status" value="1"/>
</dbReference>
<dbReference type="Pfam" id="PF00583">
    <property type="entry name" value="Acetyltransf_1"/>
    <property type="match status" value="1"/>
</dbReference>
<protein>
    <submittedName>
        <fullName evidence="4">GNAT family N-acetyltransferase</fullName>
    </submittedName>
</protein>
<feature type="domain" description="N-acetyltransferase" evidence="3">
    <location>
        <begin position="10"/>
        <end position="164"/>
    </location>
</feature>